<dbReference type="Pfam" id="PF00023">
    <property type="entry name" value="Ank"/>
    <property type="match status" value="1"/>
</dbReference>
<evidence type="ECO:0000313" key="5">
    <source>
        <dbReference type="Proteomes" id="UP000289886"/>
    </source>
</evidence>
<dbReference type="InterPro" id="IPR032756">
    <property type="entry name" value="DUF4685"/>
</dbReference>
<dbReference type="PROSITE" id="PS50297">
    <property type="entry name" value="ANK_REP_REGION"/>
    <property type="match status" value="1"/>
</dbReference>
<feature type="region of interest" description="Disordered" evidence="2">
    <location>
        <begin position="354"/>
        <end position="450"/>
    </location>
</feature>
<evidence type="ECO:0000256" key="2">
    <source>
        <dbReference type="SAM" id="MobiDB-lite"/>
    </source>
</evidence>
<feature type="compositionally biased region" description="Polar residues" evidence="2">
    <location>
        <begin position="314"/>
        <end position="328"/>
    </location>
</feature>
<feature type="compositionally biased region" description="Polar residues" evidence="2">
    <location>
        <begin position="365"/>
        <end position="381"/>
    </location>
</feature>
<dbReference type="InterPro" id="IPR002110">
    <property type="entry name" value="Ankyrin_rpt"/>
</dbReference>
<organism evidence="4 5">
    <name type="scientific">Acipenser ruthenus</name>
    <name type="common">Sterlet sturgeon</name>
    <dbReference type="NCBI Taxonomy" id="7906"/>
    <lineage>
        <taxon>Eukaryota</taxon>
        <taxon>Metazoa</taxon>
        <taxon>Chordata</taxon>
        <taxon>Craniata</taxon>
        <taxon>Vertebrata</taxon>
        <taxon>Euteleostomi</taxon>
        <taxon>Actinopterygii</taxon>
        <taxon>Chondrostei</taxon>
        <taxon>Acipenseriformes</taxon>
        <taxon>Acipenseridae</taxon>
        <taxon>Acipenser</taxon>
    </lineage>
</organism>
<reference evidence="4 5" key="1">
    <citation type="submission" date="2019-01" db="EMBL/GenBank/DDBJ databases">
        <title>Draft Genome and Complete Hox-Cluster Characterization of the Sterlet Sturgeon (Acipenser ruthenus).</title>
        <authorList>
            <person name="Wei Q."/>
        </authorList>
    </citation>
    <scope>NUCLEOTIDE SEQUENCE [LARGE SCALE GENOMIC DNA]</scope>
    <source>
        <strain evidence="4">WHYD16114868_AA</strain>
        <tissue evidence="4">Blood</tissue>
    </source>
</reference>
<dbReference type="Proteomes" id="UP000289886">
    <property type="component" value="Unassembled WGS sequence"/>
</dbReference>
<feature type="compositionally biased region" description="Gly residues" evidence="2">
    <location>
        <begin position="432"/>
        <end position="444"/>
    </location>
</feature>
<feature type="repeat" description="ANK" evidence="1">
    <location>
        <begin position="773"/>
        <end position="805"/>
    </location>
</feature>
<sequence length="822" mass="88911">MLDKSPAGQDGRSRFNGFYTELRKKYPSAFTLAGDLGNDKLAAPKKLPSLGPRPILKPEAFPDNLAHNPALLGRRASHAFLLKVENERSEQRSSAEKRPSSGRPRIVKGNRVVVPAAREQALNPGKQLSLPSLSNRIEQNRAALRNHLNNWVPPRALSSGGGPALQSQSCPGGGGIEHAQTAPSGWNSFNERSEDVGSGSEVKPPTLSPRPRVLSSALAELLLPNKPKLELRTRAAKSRLSMSDSDGDSGISLGFPAFRPKDPFTLNPPTCLSPRSGRLANQREPRSGPLKADHTIAILSRNSTLGPAPFRGPTPSTGSSAFRDSTPSRVRFQDESPVEVESRYQERLLLSRGAGGKGWAAPAGNSSTSLEKPPTGATTVPESVEPRWERDPKSLVAREEAGAGAEEQAEVSRRLPQPGIPSPGPAGDGSPLRGGGREAPGFGGTLNHPSLQRTGRLSGCRSLDCHQQGVITCQCCTQPSPEKPQRSKNSTAREAPDLLRLYARVKRTLKTRVKRMQGPKNSNEEAPPFDNIDHTQRGGAVESSSNQRSAQSKKERLYAVTEGAPPAVQEPLTETEMGDAALIYPRMGPHFLDPYNLRFLAPLPGNPRTATACLSARVCLSGREEFESQFAECQGKGRGPGWIPPGSPPSSSRFRVSCCTQPFTCCKDRRKQGVSMPFLHGFRRIIYEYQPLVDEILRVLGFEEGAGAQGSAPAVDSAPWGSLEELLEMESQSSFFLEGVSYSLFKVAETGLVSAAETLLRYQADLNFEDPVSYYNPLHIAVLRNQPAMVEALVRHGAYINKRDRVGERGANGVETFSISPP</sequence>
<evidence type="ECO:0000313" key="4">
    <source>
        <dbReference type="EMBL" id="RXM31582.1"/>
    </source>
</evidence>
<evidence type="ECO:0000256" key="1">
    <source>
        <dbReference type="PROSITE-ProRule" id="PRU00023"/>
    </source>
</evidence>
<protein>
    <submittedName>
        <fullName evidence="4">Ankyrin repeat and SOCS box protein 6</fullName>
    </submittedName>
</protein>
<dbReference type="Pfam" id="PF15737">
    <property type="entry name" value="DUF4685"/>
    <property type="match status" value="1"/>
</dbReference>
<proteinExistence type="predicted"/>
<comment type="caution">
    <text evidence="4">The sequence shown here is derived from an EMBL/GenBank/DDBJ whole genome shotgun (WGS) entry which is preliminary data.</text>
</comment>
<keyword evidence="1" id="KW-0040">ANK repeat</keyword>
<feature type="compositionally biased region" description="Basic and acidic residues" evidence="2">
    <location>
        <begin position="281"/>
        <end position="294"/>
    </location>
</feature>
<gene>
    <name evidence="4" type="ORF">EOD39_16789</name>
</gene>
<feature type="compositionally biased region" description="Basic and acidic residues" evidence="2">
    <location>
        <begin position="85"/>
        <end position="99"/>
    </location>
</feature>
<dbReference type="AlphaFoldDB" id="A0A444U8T5"/>
<dbReference type="InterPro" id="IPR036770">
    <property type="entry name" value="Ankyrin_rpt-contain_sf"/>
</dbReference>
<name>A0A444U8T5_ACIRT</name>
<feature type="region of interest" description="Disordered" evidence="2">
    <location>
        <begin position="264"/>
        <end position="341"/>
    </location>
</feature>
<keyword evidence="5" id="KW-1185">Reference proteome</keyword>
<dbReference type="SUPFAM" id="SSF48403">
    <property type="entry name" value="Ankyrin repeat"/>
    <property type="match status" value="1"/>
</dbReference>
<feature type="region of interest" description="Disordered" evidence="2">
    <location>
        <begin position="475"/>
        <end position="572"/>
    </location>
</feature>
<evidence type="ECO:0000259" key="3">
    <source>
        <dbReference type="Pfam" id="PF15737"/>
    </source>
</evidence>
<dbReference type="SMART" id="SM00248">
    <property type="entry name" value="ANK"/>
    <property type="match status" value="2"/>
</dbReference>
<dbReference type="EMBL" id="SCEB01215052">
    <property type="protein sequence ID" value="RXM31582.1"/>
    <property type="molecule type" value="Genomic_DNA"/>
</dbReference>
<dbReference type="Gene3D" id="1.25.40.20">
    <property type="entry name" value="Ankyrin repeat-containing domain"/>
    <property type="match status" value="1"/>
</dbReference>
<accession>A0A444U8T5</accession>
<feature type="domain" description="DUF4685" evidence="3">
    <location>
        <begin position="279"/>
        <end position="348"/>
    </location>
</feature>
<feature type="region of interest" description="Disordered" evidence="2">
    <location>
        <begin position="85"/>
        <end position="109"/>
    </location>
</feature>
<feature type="compositionally biased region" description="Basic residues" evidence="2">
    <location>
        <begin position="503"/>
        <end position="517"/>
    </location>
</feature>
<dbReference type="PROSITE" id="PS50088">
    <property type="entry name" value="ANK_REPEAT"/>
    <property type="match status" value="1"/>
</dbReference>
<feature type="compositionally biased region" description="Polar residues" evidence="2">
    <location>
        <begin position="181"/>
        <end position="190"/>
    </location>
</feature>
<feature type="region of interest" description="Disordered" evidence="2">
    <location>
        <begin position="154"/>
        <end position="210"/>
    </location>
</feature>
<feature type="compositionally biased region" description="Basic and acidic residues" evidence="2">
    <location>
        <begin position="384"/>
        <end position="401"/>
    </location>
</feature>